<proteinExistence type="predicted"/>
<gene>
    <name evidence="1" type="ORF">EVAR_97876_1</name>
</gene>
<reference evidence="1 2" key="1">
    <citation type="journal article" date="2019" name="Commun. Biol.">
        <title>The bagworm genome reveals a unique fibroin gene that provides high tensile strength.</title>
        <authorList>
            <person name="Kono N."/>
            <person name="Nakamura H."/>
            <person name="Ohtoshi R."/>
            <person name="Tomita M."/>
            <person name="Numata K."/>
            <person name="Arakawa K."/>
        </authorList>
    </citation>
    <scope>NUCLEOTIDE SEQUENCE [LARGE SCALE GENOMIC DNA]</scope>
</reference>
<keyword evidence="2" id="KW-1185">Reference proteome</keyword>
<organism evidence="1 2">
    <name type="scientific">Eumeta variegata</name>
    <name type="common">Bagworm moth</name>
    <name type="synonym">Eumeta japonica</name>
    <dbReference type="NCBI Taxonomy" id="151549"/>
    <lineage>
        <taxon>Eukaryota</taxon>
        <taxon>Metazoa</taxon>
        <taxon>Ecdysozoa</taxon>
        <taxon>Arthropoda</taxon>
        <taxon>Hexapoda</taxon>
        <taxon>Insecta</taxon>
        <taxon>Pterygota</taxon>
        <taxon>Neoptera</taxon>
        <taxon>Endopterygota</taxon>
        <taxon>Lepidoptera</taxon>
        <taxon>Glossata</taxon>
        <taxon>Ditrysia</taxon>
        <taxon>Tineoidea</taxon>
        <taxon>Psychidae</taxon>
        <taxon>Oiketicinae</taxon>
        <taxon>Eumeta</taxon>
    </lineage>
</organism>
<name>A0A4C1WFH2_EUMVA</name>
<comment type="caution">
    <text evidence="1">The sequence shown here is derived from an EMBL/GenBank/DDBJ whole genome shotgun (WGS) entry which is preliminary data.</text>
</comment>
<dbReference type="EMBL" id="BGZK01000548">
    <property type="protein sequence ID" value="GBP49580.1"/>
    <property type="molecule type" value="Genomic_DNA"/>
</dbReference>
<evidence type="ECO:0000313" key="1">
    <source>
        <dbReference type="EMBL" id="GBP49580.1"/>
    </source>
</evidence>
<dbReference type="AlphaFoldDB" id="A0A4C1WFH2"/>
<evidence type="ECO:0000313" key="2">
    <source>
        <dbReference type="Proteomes" id="UP000299102"/>
    </source>
</evidence>
<protein>
    <submittedName>
        <fullName evidence="1">Uncharacterized protein</fullName>
    </submittedName>
</protein>
<dbReference type="Proteomes" id="UP000299102">
    <property type="component" value="Unassembled WGS sequence"/>
</dbReference>
<accession>A0A4C1WFH2</accession>
<sequence>MNGGILKLEKLTVKRRKHDLLFAKANYRVQRKDNLKDKLKDAESTYKNAKMRRRKKAMAGDSQIISGQPKTVLECGEKGICNFKTSCINVIRDDDAYLLNE</sequence>